<feature type="compositionally biased region" description="Low complexity" evidence="1">
    <location>
        <begin position="75"/>
        <end position="97"/>
    </location>
</feature>
<reference evidence="2 3" key="1">
    <citation type="submission" date="2021-08" db="EMBL/GenBank/DDBJ databases">
        <title>Collinsella faecalis sp. nov. isolated from swine faeces.</title>
        <authorList>
            <person name="Oh B.S."/>
            <person name="Lee J.H."/>
        </authorList>
    </citation>
    <scope>NUCLEOTIDE SEQUENCE [LARGE SCALE GENOMIC DNA]</scope>
    <source>
        <strain evidence="2 3">AGMB00827</strain>
    </source>
</reference>
<gene>
    <name evidence="2" type="ORF">K6V98_02900</name>
</gene>
<dbReference type="EMBL" id="JAIMFO010000005">
    <property type="protein sequence ID" value="MBY4797314.1"/>
    <property type="molecule type" value="Genomic_DNA"/>
</dbReference>
<accession>A0ABS7MIY4</accession>
<dbReference type="Pfam" id="PF02534">
    <property type="entry name" value="T4SS-DNA_transf"/>
    <property type="match status" value="1"/>
</dbReference>
<name>A0ABS7MIY4_9ACTN</name>
<evidence type="ECO:0000313" key="2">
    <source>
        <dbReference type="EMBL" id="MBY4797314.1"/>
    </source>
</evidence>
<sequence>MAGDPGTDKTRYYVKPNLLQANTSFFVTDPNGTLIREIGGAVARLSYEIRAFDTIDFSRSMRFNPIAYIRDEAGPSASPAASSPTPRTRPTTRATPTGKRSSGWSTPRSRRELLHR</sequence>
<feature type="compositionally biased region" description="Polar residues" evidence="1">
    <location>
        <begin position="98"/>
        <end position="107"/>
    </location>
</feature>
<evidence type="ECO:0000256" key="1">
    <source>
        <dbReference type="SAM" id="MobiDB-lite"/>
    </source>
</evidence>
<evidence type="ECO:0000313" key="3">
    <source>
        <dbReference type="Proteomes" id="UP000700908"/>
    </source>
</evidence>
<keyword evidence="3" id="KW-1185">Reference proteome</keyword>
<dbReference type="Proteomes" id="UP000700908">
    <property type="component" value="Unassembled WGS sequence"/>
</dbReference>
<organism evidence="2 3">
    <name type="scientific">Collinsella ureilytica</name>
    <dbReference type="NCBI Taxonomy" id="2869515"/>
    <lineage>
        <taxon>Bacteria</taxon>
        <taxon>Bacillati</taxon>
        <taxon>Actinomycetota</taxon>
        <taxon>Coriobacteriia</taxon>
        <taxon>Coriobacteriales</taxon>
        <taxon>Coriobacteriaceae</taxon>
        <taxon>Collinsella</taxon>
    </lineage>
</organism>
<proteinExistence type="predicted"/>
<dbReference type="RefSeq" id="WP_222199083.1">
    <property type="nucleotide sequence ID" value="NZ_JAIMFO010000005.1"/>
</dbReference>
<comment type="caution">
    <text evidence="2">The sequence shown here is derived from an EMBL/GenBank/DDBJ whole genome shotgun (WGS) entry which is preliminary data.</text>
</comment>
<dbReference type="InterPro" id="IPR003688">
    <property type="entry name" value="TraG/VirD4"/>
</dbReference>
<feature type="region of interest" description="Disordered" evidence="1">
    <location>
        <begin position="70"/>
        <end position="116"/>
    </location>
</feature>
<protein>
    <submittedName>
        <fullName evidence="2">Type IV secretory system conjugative DNA transfer family protein</fullName>
    </submittedName>
</protein>